<dbReference type="EMBL" id="JBHSBI010000009">
    <property type="protein sequence ID" value="MFC4009276.1"/>
    <property type="molecule type" value="Genomic_DNA"/>
</dbReference>
<dbReference type="CDD" id="cd02440">
    <property type="entry name" value="AdoMet_MTases"/>
    <property type="match status" value="1"/>
</dbReference>
<dbReference type="RefSeq" id="WP_379529331.1">
    <property type="nucleotide sequence ID" value="NZ_JBHSBI010000009.1"/>
</dbReference>
<evidence type="ECO:0000313" key="12">
    <source>
        <dbReference type="EMBL" id="MFC4009276.1"/>
    </source>
</evidence>
<evidence type="ECO:0000256" key="10">
    <source>
        <dbReference type="ARBA" id="ARBA00031323"/>
    </source>
</evidence>
<evidence type="ECO:0000256" key="6">
    <source>
        <dbReference type="ARBA" id="ARBA00022603"/>
    </source>
</evidence>
<evidence type="ECO:0000256" key="1">
    <source>
        <dbReference type="ARBA" id="ARBA00004496"/>
    </source>
</evidence>
<dbReference type="SUPFAM" id="SSF53335">
    <property type="entry name" value="S-adenosyl-L-methionine-dependent methyltransferases"/>
    <property type="match status" value="1"/>
</dbReference>
<evidence type="ECO:0000256" key="7">
    <source>
        <dbReference type="ARBA" id="ARBA00022679"/>
    </source>
</evidence>
<dbReference type="Gene3D" id="3.40.50.150">
    <property type="entry name" value="Vaccinia Virus protein VP39"/>
    <property type="match status" value="1"/>
</dbReference>
<keyword evidence="13" id="KW-1185">Reference proteome</keyword>
<dbReference type="InterPro" id="IPR000682">
    <property type="entry name" value="PCMT"/>
</dbReference>
<dbReference type="InterPro" id="IPR029063">
    <property type="entry name" value="SAM-dependent_MTases_sf"/>
</dbReference>
<evidence type="ECO:0000256" key="2">
    <source>
        <dbReference type="ARBA" id="ARBA00005369"/>
    </source>
</evidence>
<evidence type="ECO:0000256" key="3">
    <source>
        <dbReference type="ARBA" id="ARBA00011890"/>
    </source>
</evidence>
<comment type="caution">
    <text evidence="12">The sequence shown here is derived from an EMBL/GenBank/DDBJ whole genome shotgun (WGS) entry which is preliminary data.</text>
</comment>
<evidence type="ECO:0000256" key="11">
    <source>
        <dbReference type="ARBA" id="ARBA00031350"/>
    </source>
</evidence>
<reference evidence="13" key="1">
    <citation type="journal article" date="2019" name="Int. J. Syst. Evol. Microbiol.">
        <title>The Global Catalogue of Microorganisms (GCM) 10K type strain sequencing project: providing services to taxonomists for standard genome sequencing and annotation.</title>
        <authorList>
            <consortium name="The Broad Institute Genomics Platform"/>
            <consortium name="The Broad Institute Genome Sequencing Center for Infectious Disease"/>
            <person name="Wu L."/>
            <person name="Ma J."/>
        </authorList>
    </citation>
    <scope>NUCLEOTIDE SEQUENCE [LARGE SCALE GENOMIC DNA]</scope>
    <source>
        <strain evidence="13">TBRC 1276</strain>
    </source>
</reference>
<evidence type="ECO:0000313" key="13">
    <source>
        <dbReference type="Proteomes" id="UP001595851"/>
    </source>
</evidence>
<dbReference type="PANTHER" id="PTHR11579">
    <property type="entry name" value="PROTEIN-L-ISOASPARTATE O-METHYLTRANSFERASE"/>
    <property type="match status" value="1"/>
</dbReference>
<evidence type="ECO:0000256" key="8">
    <source>
        <dbReference type="ARBA" id="ARBA00022691"/>
    </source>
</evidence>
<dbReference type="EC" id="2.1.1.77" evidence="3"/>
<evidence type="ECO:0000256" key="9">
    <source>
        <dbReference type="ARBA" id="ARBA00030757"/>
    </source>
</evidence>
<gene>
    <name evidence="12" type="ORF">ACFOY2_18740</name>
</gene>
<comment type="subcellular location">
    <subcellularLocation>
        <location evidence="1">Cytoplasm</location>
    </subcellularLocation>
</comment>
<keyword evidence="7" id="KW-0808">Transferase</keyword>
<proteinExistence type="inferred from homology"/>
<keyword evidence="5" id="KW-0963">Cytoplasm</keyword>
<comment type="similarity">
    <text evidence="2">Belongs to the methyltransferase superfamily. L-isoaspartyl/D-aspartyl protein methyltransferase family.</text>
</comment>
<evidence type="ECO:0000256" key="4">
    <source>
        <dbReference type="ARBA" id="ARBA00013346"/>
    </source>
</evidence>
<accession>A0ABV8G5M0</accession>
<organism evidence="12 13">
    <name type="scientific">Nonomuraea purpurea</name>
    <dbReference type="NCBI Taxonomy" id="1849276"/>
    <lineage>
        <taxon>Bacteria</taxon>
        <taxon>Bacillati</taxon>
        <taxon>Actinomycetota</taxon>
        <taxon>Actinomycetes</taxon>
        <taxon>Streptosporangiales</taxon>
        <taxon>Streptosporangiaceae</taxon>
        <taxon>Nonomuraea</taxon>
    </lineage>
</organism>
<sequence length="395" mass="42519">MVEIAQPDAQMVKQLSARLVEDLRARGRLTTREWEQALYAVPRYRFVPATAWVVANHAGAPTGLIDASKDRDGWLEAIYSDTSVILQEDDGAGDPTAGTGNFTSSVSAPGIVVPFLELLEPQPGDRVLDVGTGSGWTAALLSWRAGQDGVTSIEVDPEVAGQAEANLRAAGFAPHLLVGDGLKGCPDRAPFDHVHVTAGASRIPIAWIEQTRPGGTIVLPWHVGGRVGHMVRLTVTGESTAVGSFHGPASYMMVRSQRYNTTWNAHHDGEADRTTTRIDPRRVIEADAGASLMSAALAPRIGWHAKTGPTGTSLMLFELDDQNGSWAACYRQPGRDDNEVLQYGERQLWDEVADAYLQWLALGSPGAERFGLTVNPDGVHVWLDHPGGPSWSLPT</sequence>
<evidence type="ECO:0000256" key="5">
    <source>
        <dbReference type="ARBA" id="ARBA00022490"/>
    </source>
</evidence>
<name>A0ABV8G5M0_9ACTN</name>
<dbReference type="Proteomes" id="UP001595851">
    <property type="component" value="Unassembled WGS sequence"/>
</dbReference>
<keyword evidence="8" id="KW-0949">S-adenosyl-L-methionine</keyword>
<dbReference type="PANTHER" id="PTHR11579:SF0">
    <property type="entry name" value="PROTEIN-L-ISOASPARTATE(D-ASPARTATE) O-METHYLTRANSFERASE"/>
    <property type="match status" value="1"/>
</dbReference>
<keyword evidence="6" id="KW-0489">Methyltransferase</keyword>
<dbReference type="Pfam" id="PF01135">
    <property type="entry name" value="PCMT"/>
    <property type="match status" value="1"/>
</dbReference>
<protein>
    <recommendedName>
        <fullName evidence="4">Protein-L-isoaspartate O-methyltransferase</fullName>
        <ecNumber evidence="3">2.1.1.77</ecNumber>
    </recommendedName>
    <alternativeName>
        <fullName evidence="11">L-isoaspartyl protein carboxyl methyltransferase</fullName>
    </alternativeName>
    <alternativeName>
        <fullName evidence="9">Protein L-isoaspartyl methyltransferase</fullName>
    </alternativeName>
    <alternativeName>
        <fullName evidence="10">Protein-beta-aspartate methyltransferase</fullName>
    </alternativeName>
</protein>